<dbReference type="FunCoup" id="A0A4V1M420">
    <property type="interactions" value="60"/>
</dbReference>
<dbReference type="PANTHER" id="PTHR13317">
    <property type="entry name" value="TRANSMEMBRANE ANTERIOR POSTERIOR TRANSFORMATION PROTEIN 1 HOMOLOG"/>
    <property type="match status" value="1"/>
</dbReference>
<evidence type="ECO:0000313" key="8">
    <source>
        <dbReference type="EMBL" id="RXK38837.1"/>
    </source>
</evidence>
<sequence>MAEGTPSAQAGPSDWRTASRRSSNPGPGRPSKERMVSLNSEQDREEVLREAEINHVEVALSTQSEHVISTSRPRLGISTPPDRTDPVHSVSALYTSASDYFALPGAPQLTRVTTYSSLPPSPRHDFSFDHRPETTELEEVLHRLQRDTALDIEDEVDQFWEAEVGDVIGEDHHAVGTRSSVEVVDKLEKAIELDRPDTPAPGQVGSTSVWNLLIDEDGAEEWDGWIVDGKWERISNFLAVPLAVEKVTLFGALLCLDGFLYNFTILPFRATFAVVRLIRLILDRKPVWPIPPTQLHSLLRMLLLVIPTAILLCGTDASKMYHSVRGQDTIKLYVIFNALEIADRLCCAFGQDVLDTLFAKETLAPTNRVSGRGRKRQQARPLFFFALALGYVLCHTLIYFYMLVSLNVAINSYDYTLLSLLISNQFVEIKGSVFKKFEKENLFQIMCADIVERFQLGLMLSVIALRNMIEMAGSDIAFLPKSFVRGKHLVDAIMSPVLFVIVSEMLVDWLKHAFITKFNHVRASVYERFTDILAKDVLLAGSLSSKRTVRGRNHPILLDQSPLVARRMGFASIPLACLVIRIAAQALGMLTSSSHHTDADVGMGEGAWAWTALKWAGWIGVGLSGWGCLVALKVFLGLSLLSFAALRREGMDEREAEDVMNDYGRNPVGESKEEAEYNAQTTEYLSQDQDDLPGYQSPASAASPNTIFRSGSTPARNASTPPPGIETRTNTSGKKSSKWKLEDVERWTMVKRIW</sequence>
<dbReference type="Pfam" id="PF05346">
    <property type="entry name" value="DUF747"/>
    <property type="match status" value="1"/>
</dbReference>
<evidence type="ECO:0008006" key="10">
    <source>
        <dbReference type="Google" id="ProtNLM"/>
    </source>
</evidence>
<evidence type="ECO:0000256" key="2">
    <source>
        <dbReference type="ARBA" id="ARBA00008803"/>
    </source>
</evidence>
<feature type="transmembrane region" description="Helical" evidence="7">
    <location>
        <begin position="489"/>
        <end position="507"/>
    </location>
</feature>
<dbReference type="VEuPathDB" id="FungiDB:TREMEDRAFT_44332"/>
<feature type="region of interest" description="Disordered" evidence="6">
    <location>
        <begin position="1"/>
        <end position="45"/>
    </location>
</feature>
<name>A0A4V1M420_TREME</name>
<organism evidence="8 9">
    <name type="scientific">Tremella mesenterica</name>
    <name type="common">Jelly fungus</name>
    <dbReference type="NCBI Taxonomy" id="5217"/>
    <lineage>
        <taxon>Eukaryota</taxon>
        <taxon>Fungi</taxon>
        <taxon>Dikarya</taxon>
        <taxon>Basidiomycota</taxon>
        <taxon>Agaricomycotina</taxon>
        <taxon>Tremellomycetes</taxon>
        <taxon>Tremellales</taxon>
        <taxon>Tremellaceae</taxon>
        <taxon>Tremella</taxon>
    </lineage>
</organism>
<feature type="transmembrane region" description="Helical" evidence="7">
    <location>
        <begin position="382"/>
        <end position="404"/>
    </location>
</feature>
<dbReference type="OrthoDB" id="29023at2759"/>
<comment type="subcellular location">
    <subcellularLocation>
        <location evidence="1">Membrane</location>
        <topology evidence="1">Multi-pass membrane protein</topology>
    </subcellularLocation>
</comment>
<evidence type="ECO:0000256" key="5">
    <source>
        <dbReference type="ARBA" id="ARBA00023136"/>
    </source>
</evidence>
<feature type="transmembrane region" description="Helical" evidence="7">
    <location>
        <begin position="623"/>
        <end position="646"/>
    </location>
</feature>
<gene>
    <name evidence="8" type="ORF">M231_03893</name>
</gene>
<evidence type="ECO:0000256" key="4">
    <source>
        <dbReference type="ARBA" id="ARBA00022989"/>
    </source>
</evidence>
<evidence type="ECO:0000256" key="1">
    <source>
        <dbReference type="ARBA" id="ARBA00004141"/>
    </source>
</evidence>
<evidence type="ECO:0000256" key="7">
    <source>
        <dbReference type="SAM" id="Phobius"/>
    </source>
</evidence>
<dbReference type="EMBL" id="SDIL01000041">
    <property type="protein sequence ID" value="RXK38837.1"/>
    <property type="molecule type" value="Genomic_DNA"/>
</dbReference>
<dbReference type="Proteomes" id="UP000289152">
    <property type="component" value="Unassembled WGS sequence"/>
</dbReference>
<dbReference type="InParanoid" id="A0A4V1M420"/>
<dbReference type="PANTHER" id="PTHR13317:SF4">
    <property type="entry name" value="TRANSMEMBRANE ANTERIOR POSTERIOR TRANSFORMATION PROTEIN 1 HOMOLOG"/>
    <property type="match status" value="1"/>
</dbReference>
<dbReference type="InterPro" id="IPR008010">
    <property type="entry name" value="Tatp1"/>
</dbReference>
<feature type="compositionally biased region" description="Polar residues" evidence="6">
    <location>
        <begin position="697"/>
        <end position="719"/>
    </location>
</feature>
<dbReference type="STRING" id="5217.A0A4V1M420"/>
<feature type="compositionally biased region" description="Polar residues" evidence="6">
    <location>
        <begin position="678"/>
        <end position="687"/>
    </location>
</feature>
<keyword evidence="5 7" id="KW-0472">Membrane</keyword>
<feature type="region of interest" description="Disordered" evidence="6">
    <location>
        <begin position="654"/>
        <end position="738"/>
    </location>
</feature>
<evidence type="ECO:0000313" key="9">
    <source>
        <dbReference type="Proteomes" id="UP000289152"/>
    </source>
</evidence>
<comment type="caution">
    <text evidence="8">The sequence shown here is derived from an EMBL/GenBank/DDBJ whole genome shotgun (WGS) entry which is preliminary data.</text>
</comment>
<feature type="compositionally biased region" description="Polar residues" evidence="6">
    <location>
        <begin position="1"/>
        <end position="10"/>
    </location>
</feature>
<proteinExistence type="inferred from homology"/>
<dbReference type="GO" id="GO:0005789">
    <property type="term" value="C:endoplasmic reticulum membrane"/>
    <property type="evidence" value="ECO:0007669"/>
    <property type="project" value="TreeGrafter"/>
</dbReference>
<reference evidence="8 9" key="1">
    <citation type="submission" date="2016-06" db="EMBL/GenBank/DDBJ databases">
        <title>Evolution of pathogenesis and genome organization in the Tremellales.</title>
        <authorList>
            <person name="Cuomo C."/>
            <person name="Litvintseva A."/>
            <person name="Heitman J."/>
            <person name="Chen Y."/>
            <person name="Sun S."/>
            <person name="Springer D."/>
            <person name="Dromer F."/>
            <person name="Young S."/>
            <person name="Zeng Q."/>
            <person name="Chapman S."/>
            <person name="Gujja S."/>
            <person name="Saif S."/>
            <person name="Birren B."/>
        </authorList>
    </citation>
    <scope>NUCLEOTIDE SEQUENCE [LARGE SCALE GENOMIC DNA]</scope>
    <source>
        <strain evidence="8 9">ATCC 28783</strain>
    </source>
</reference>
<feature type="compositionally biased region" description="Basic and acidic residues" evidence="6">
    <location>
        <begin position="30"/>
        <end position="45"/>
    </location>
</feature>
<evidence type="ECO:0000256" key="6">
    <source>
        <dbReference type="SAM" id="MobiDB-lite"/>
    </source>
</evidence>
<evidence type="ECO:0000256" key="3">
    <source>
        <dbReference type="ARBA" id="ARBA00022692"/>
    </source>
</evidence>
<comment type="similarity">
    <text evidence="2">Belongs to the TAPT1 family.</text>
</comment>
<dbReference type="AlphaFoldDB" id="A0A4V1M420"/>
<keyword evidence="3 7" id="KW-0812">Transmembrane</keyword>
<keyword evidence="4 7" id="KW-1133">Transmembrane helix</keyword>
<accession>A0A4V1M420</accession>
<keyword evidence="9" id="KW-1185">Reference proteome</keyword>
<protein>
    <recommendedName>
        <fullName evidence="10">DUF747-domain-containing protein</fullName>
    </recommendedName>
</protein>
<feature type="transmembrane region" description="Helical" evidence="7">
    <location>
        <begin position="570"/>
        <end position="590"/>
    </location>
</feature>